<dbReference type="InterPro" id="IPR023631">
    <property type="entry name" value="Amidase_dom"/>
</dbReference>
<organism evidence="2 3">
    <name type="scientific">Vineibacter terrae</name>
    <dbReference type="NCBI Taxonomy" id="2586908"/>
    <lineage>
        <taxon>Bacteria</taxon>
        <taxon>Pseudomonadati</taxon>
        <taxon>Pseudomonadota</taxon>
        <taxon>Alphaproteobacteria</taxon>
        <taxon>Hyphomicrobiales</taxon>
        <taxon>Vineibacter</taxon>
    </lineage>
</organism>
<dbReference type="InterPro" id="IPR036928">
    <property type="entry name" value="AS_sf"/>
</dbReference>
<dbReference type="PANTHER" id="PTHR42678:SF34">
    <property type="entry name" value="OS04G0183300 PROTEIN"/>
    <property type="match status" value="1"/>
</dbReference>
<dbReference type="Gene3D" id="3.90.1300.10">
    <property type="entry name" value="Amidase signature (AS) domain"/>
    <property type="match status" value="1"/>
</dbReference>
<dbReference type="Pfam" id="PF01425">
    <property type="entry name" value="Amidase"/>
    <property type="match status" value="1"/>
</dbReference>
<dbReference type="PANTHER" id="PTHR42678">
    <property type="entry name" value="AMIDASE"/>
    <property type="match status" value="1"/>
</dbReference>
<protein>
    <submittedName>
        <fullName evidence="2">Amidase</fullName>
    </submittedName>
</protein>
<proteinExistence type="predicted"/>
<reference evidence="2 3" key="1">
    <citation type="submission" date="2019-06" db="EMBL/GenBank/DDBJ databases">
        <title>New taxonomy in bacterial strain CC-CFT640, isolated from vineyard.</title>
        <authorList>
            <person name="Lin S.-Y."/>
            <person name="Tsai C.-F."/>
            <person name="Young C.-C."/>
        </authorList>
    </citation>
    <scope>NUCLEOTIDE SEQUENCE [LARGE SCALE GENOMIC DNA]</scope>
    <source>
        <strain evidence="2 3">CC-CFT640</strain>
    </source>
</reference>
<dbReference type="AlphaFoldDB" id="A0A5C8P952"/>
<evidence type="ECO:0000313" key="2">
    <source>
        <dbReference type="EMBL" id="TXL69856.1"/>
    </source>
</evidence>
<evidence type="ECO:0000259" key="1">
    <source>
        <dbReference type="Pfam" id="PF01425"/>
    </source>
</evidence>
<feature type="domain" description="Amidase" evidence="1">
    <location>
        <begin position="38"/>
        <end position="321"/>
    </location>
</feature>
<dbReference type="RefSeq" id="WP_147852065.1">
    <property type="nucleotide sequence ID" value="NZ_VDUZ01000070.1"/>
</dbReference>
<evidence type="ECO:0000313" key="3">
    <source>
        <dbReference type="Proteomes" id="UP000321638"/>
    </source>
</evidence>
<gene>
    <name evidence="2" type="ORF">FHP25_37120</name>
</gene>
<sequence length="519" mass="53614">MNADASPARDQAAVDPVELTVSDVQAGFASGAFTSEALTQACLERIARHNPRYVALITMNEDALRDARAVDRRRAAGEALGPLAGVPVVVKDTMDMAGLPSTGGWRLLSARAGGIDLIPATDSPVVARLRAAGAVILGKTNVPILSATGSHASNSWAGVTLNAVVPDRLPGGSSAGTATAVAGSLAVLGLAEETGGSIQNPAAAQDLVGIKPSFALVPNTGVMPLAGSTRDVVGPIARCVRDAALTLDVLAGFTPEDPKTVAGIGCRPRGGYTSGLDATALRGKRLGLYGPGWRDQPLSPDAAALYRRAIGELQARGATVVADPFAGSGFAAIARPVAGTDYDPRGMECIPYDMDRYLKRMGSEAALGSFEAFVAAVAAEDPFAPQGVLALMPTLPAFNAGFADPLALPDLSGFIAAREAYLAVFAEVMARHRLDALVFPQMRSELPPLTGFDVVQETAVCEINIAGLPGVTVPAGYYASGAPFSLIFIGPMWSEATLLALAFDYEGATRHRRPPTLDM</sequence>
<dbReference type="EMBL" id="VDUZ01000070">
    <property type="protein sequence ID" value="TXL69856.1"/>
    <property type="molecule type" value="Genomic_DNA"/>
</dbReference>
<keyword evidence="3" id="KW-1185">Reference proteome</keyword>
<dbReference type="SUPFAM" id="SSF75304">
    <property type="entry name" value="Amidase signature (AS) enzymes"/>
    <property type="match status" value="1"/>
</dbReference>
<name>A0A5C8P952_9HYPH</name>
<dbReference type="OrthoDB" id="8872210at2"/>
<accession>A0A5C8P952</accession>
<dbReference type="Proteomes" id="UP000321638">
    <property type="component" value="Unassembled WGS sequence"/>
</dbReference>
<comment type="caution">
    <text evidence="2">The sequence shown here is derived from an EMBL/GenBank/DDBJ whole genome shotgun (WGS) entry which is preliminary data.</text>
</comment>